<keyword evidence="1" id="KW-0328">Glycosyltransferase</keyword>
<dbReference type="CDD" id="cd03789">
    <property type="entry name" value="GT9_LPS_heptosyltransferase"/>
    <property type="match status" value="1"/>
</dbReference>
<gene>
    <name evidence="3" type="ORF">GCM10022197_35060</name>
</gene>
<dbReference type="SUPFAM" id="SSF53756">
    <property type="entry name" value="UDP-Glycosyltransferase/glycogen phosphorylase"/>
    <property type="match status" value="1"/>
</dbReference>
<accession>A0ABP6Y0R0</accession>
<dbReference type="PANTHER" id="PTHR30160">
    <property type="entry name" value="TETRAACYLDISACCHARIDE 4'-KINASE-RELATED"/>
    <property type="match status" value="1"/>
</dbReference>
<organism evidence="3 4">
    <name type="scientific">Microlunatus spumicola</name>
    <dbReference type="NCBI Taxonomy" id="81499"/>
    <lineage>
        <taxon>Bacteria</taxon>
        <taxon>Bacillati</taxon>
        <taxon>Actinomycetota</taxon>
        <taxon>Actinomycetes</taxon>
        <taxon>Propionibacteriales</taxon>
        <taxon>Propionibacteriaceae</taxon>
        <taxon>Microlunatus</taxon>
    </lineage>
</organism>
<protein>
    <submittedName>
        <fullName evidence="3">Glycosyltransferase family 9 protein</fullName>
    </submittedName>
</protein>
<dbReference type="RefSeq" id="WP_204910201.1">
    <property type="nucleotide sequence ID" value="NZ_BAAAYR010000004.1"/>
</dbReference>
<comment type="caution">
    <text evidence="3">The sequence shown here is derived from an EMBL/GenBank/DDBJ whole genome shotgun (WGS) entry which is preliminary data.</text>
</comment>
<evidence type="ECO:0000313" key="4">
    <source>
        <dbReference type="Proteomes" id="UP001500767"/>
    </source>
</evidence>
<dbReference type="Pfam" id="PF01075">
    <property type="entry name" value="Glyco_transf_9"/>
    <property type="match status" value="1"/>
</dbReference>
<dbReference type="InterPro" id="IPR051199">
    <property type="entry name" value="LPS_LOS_Heptosyltrfase"/>
</dbReference>
<evidence type="ECO:0000313" key="3">
    <source>
        <dbReference type="EMBL" id="GAA3574990.1"/>
    </source>
</evidence>
<dbReference type="InterPro" id="IPR002201">
    <property type="entry name" value="Glyco_trans_9"/>
</dbReference>
<dbReference type="PANTHER" id="PTHR30160:SF1">
    <property type="entry name" value="LIPOPOLYSACCHARIDE 1,2-N-ACETYLGLUCOSAMINETRANSFERASE-RELATED"/>
    <property type="match status" value="1"/>
</dbReference>
<dbReference type="Proteomes" id="UP001500767">
    <property type="component" value="Unassembled WGS sequence"/>
</dbReference>
<sequence>MSASGSTGAGTRTDDGRPVALVLRALGLGDLLVSVPALRAVRRGWPDHRVVLAAPEWLRPAVGLVAAVDALLPVAGLDAPLPAPGGTPDVAVNLHGRGPQSHALLDALGPRERVGHAAPGWDGPVWVDDVDERTRWTDVLAHHGVPGDPTDVGLRRPDVPSPAPGAVVVHVGAAYGSRSWPADRFAAVVRELATQGREVVLTGSAAERDRATAIAAEAGLPGPANLAGRTGLAELAALVADAGLLVSVDTGAAHLASAYGTPSVVLFGPAPVSRWGPPPGGPHVVLTDERVRVGDVFAAEPDPALLAVTTDDVLRAAEGLLRP</sequence>
<keyword evidence="4" id="KW-1185">Reference proteome</keyword>
<evidence type="ECO:0000256" key="2">
    <source>
        <dbReference type="ARBA" id="ARBA00022679"/>
    </source>
</evidence>
<keyword evidence="2" id="KW-0808">Transferase</keyword>
<proteinExistence type="predicted"/>
<dbReference type="EMBL" id="BAAAYR010000004">
    <property type="protein sequence ID" value="GAA3574990.1"/>
    <property type="molecule type" value="Genomic_DNA"/>
</dbReference>
<reference evidence="4" key="1">
    <citation type="journal article" date="2019" name="Int. J. Syst. Evol. Microbiol.">
        <title>The Global Catalogue of Microorganisms (GCM) 10K type strain sequencing project: providing services to taxonomists for standard genome sequencing and annotation.</title>
        <authorList>
            <consortium name="The Broad Institute Genomics Platform"/>
            <consortium name="The Broad Institute Genome Sequencing Center for Infectious Disease"/>
            <person name="Wu L."/>
            <person name="Ma J."/>
        </authorList>
    </citation>
    <scope>NUCLEOTIDE SEQUENCE [LARGE SCALE GENOMIC DNA]</scope>
    <source>
        <strain evidence="4">JCM 16540</strain>
    </source>
</reference>
<dbReference type="Gene3D" id="3.40.50.2000">
    <property type="entry name" value="Glycogen Phosphorylase B"/>
    <property type="match status" value="2"/>
</dbReference>
<name>A0ABP6Y0R0_9ACTN</name>
<evidence type="ECO:0000256" key="1">
    <source>
        <dbReference type="ARBA" id="ARBA00022676"/>
    </source>
</evidence>